<protein>
    <submittedName>
        <fullName evidence="3">3-oxoacyl-reductase</fullName>
    </submittedName>
</protein>
<reference evidence="3 4" key="1">
    <citation type="journal article" date="2021" name="Nat. Commun.">
        <title>Genetic determinants of endophytism in the Arabidopsis root mycobiome.</title>
        <authorList>
            <person name="Mesny F."/>
            <person name="Miyauchi S."/>
            <person name="Thiergart T."/>
            <person name="Pickel B."/>
            <person name="Atanasova L."/>
            <person name="Karlsson M."/>
            <person name="Huettel B."/>
            <person name="Barry K.W."/>
            <person name="Haridas S."/>
            <person name="Chen C."/>
            <person name="Bauer D."/>
            <person name="Andreopoulos W."/>
            <person name="Pangilinan J."/>
            <person name="LaButti K."/>
            <person name="Riley R."/>
            <person name="Lipzen A."/>
            <person name="Clum A."/>
            <person name="Drula E."/>
            <person name="Henrissat B."/>
            <person name="Kohler A."/>
            <person name="Grigoriev I.V."/>
            <person name="Martin F.M."/>
            <person name="Hacquard S."/>
        </authorList>
    </citation>
    <scope>NUCLEOTIDE SEQUENCE [LARGE SCALE GENOMIC DNA]</scope>
    <source>
        <strain evidence="3 4">MPI-SDFR-AT-0080</strain>
    </source>
</reference>
<dbReference type="PRINTS" id="PR00081">
    <property type="entry name" value="GDHRDH"/>
</dbReference>
<comment type="caution">
    <text evidence="3">The sequence shown here is derived from an EMBL/GenBank/DDBJ whole genome shotgun (WGS) entry which is preliminary data.</text>
</comment>
<dbReference type="EMBL" id="JAGTJR010000006">
    <property type="protein sequence ID" value="KAH7059047.1"/>
    <property type="molecule type" value="Genomic_DNA"/>
</dbReference>
<dbReference type="CDD" id="cd05233">
    <property type="entry name" value="SDR_c"/>
    <property type="match status" value="1"/>
</dbReference>
<dbReference type="SUPFAM" id="SSF51735">
    <property type="entry name" value="NAD(P)-binding Rossmann-fold domains"/>
    <property type="match status" value="1"/>
</dbReference>
<dbReference type="Pfam" id="PF13561">
    <property type="entry name" value="adh_short_C2"/>
    <property type="match status" value="1"/>
</dbReference>
<dbReference type="InterPro" id="IPR036291">
    <property type="entry name" value="NAD(P)-bd_dom_sf"/>
</dbReference>
<dbReference type="Proteomes" id="UP000774617">
    <property type="component" value="Unassembled WGS sequence"/>
</dbReference>
<keyword evidence="4" id="KW-1185">Reference proteome</keyword>
<evidence type="ECO:0000313" key="4">
    <source>
        <dbReference type="Proteomes" id="UP000774617"/>
    </source>
</evidence>
<comment type="similarity">
    <text evidence="1">Belongs to the short-chain dehydrogenases/reductases (SDR) family.</text>
</comment>
<dbReference type="PRINTS" id="PR00080">
    <property type="entry name" value="SDRFAMILY"/>
</dbReference>
<proteinExistence type="inferred from homology"/>
<dbReference type="InterPro" id="IPR002347">
    <property type="entry name" value="SDR_fam"/>
</dbReference>
<dbReference type="PANTHER" id="PTHR48107">
    <property type="entry name" value="NADPH-DEPENDENT ALDEHYDE REDUCTASE-LIKE PROTEIN, CHLOROPLASTIC-RELATED"/>
    <property type="match status" value="1"/>
</dbReference>
<sequence length="247" mass="26124">MFLTAQGSKYILRVWLSEWQSARQVAIVSGSPSGIGATIARELSRRGVHVRSLEGSADLSTMEGPKKLAGAAAEASGGRIDILVNNAGRSALCSITSSDAEIARTWDTVVNLNGRGTMLLTRAVLPFLTSPGSRIVNIGSSTSRGPEPDMTAYAGTKGMMESLTRCWAKESPRQYGCTVNTVAPGPVATEALLSAPPEFASFLRKKFERVPVAPRLARPEETAWAVAMLCEEGAGWLNGLYIPVAGG</sequence>
<organism evidence="3 4">
    <name type="scientific">Macrophomina phaseolina</name>
    <dbReference type="NCBI Taxonomy" id="35725"/>
    <lineage>
        <taxon>Eukaryota</taxon>
        <taxon>Fungi</taxon>
        <taxon>Dikarya</taxon>
        <taxon>Ascomycota</taxon>
        <taxon>Pezizomycotina</taxon>
        <taxon>Dothideomycetes</taxon>
        <taxon>Dothideomycetes incertae sedis</taxon>
        <taxon>Botryosphaeriales</taxon>
        <taxon>Botryosphaeriaceae</taxon>
        <taxon>Macrophomina</taxon>
    </lineage>
</organism>
<evidence type="ECO:0000313" key="3">
    <source>
        <dbReference type="EMBL" id="KAH7059047.1"/>
    </source>
</evidence>
<evidence type="ECO:0000256" key="2">
    <source>
        <dbReference type="ARBA" id="ARBA00023002"/>
    </source>
</evidence>
<dbReference type="PANTHER" id="PTHR48107:SF7">
    <property type="entry name" value="RE15974P"/>
    <property type="match status" value="1"/>
</dbReference>
<name>A0ABQ8GKV4_9PEZI</name>
<dbReference type="Gene3D" id="3.40.50.720">
    <property type="entry name" value="NAD(P)-binding Rossmann-like Domain"/>
    <property type="match status" value="1"/>
</dbReference>
<evidence type="ECO:0000256" key="1">
    <source>
        <dbReference type="ARBA" id="ARBA00006484"/>
    </source>
</evidence>
<accession>A0ABQ8GKV4</accession>
<keyword evidence="2" id="KW-0560">Oxidoreductase</keyword>
<gene>
    <name evidence="3" type="ORF">B0J12DRAFT_708927</name>
</gene>